<feature type="transmembrane region" description="Helical" evidence="7">
    <location>
        <begin position="245"/>
        <end position="267"/>
    </location>
</feature>
<organism evidence="8 9">
    <name type="scientific">Crocosphaera chwakensis CCY0110</name>
    <dbReference type="NCBI Taxonomy" id="391612"/>
    <lineage>
        <taxon>Bacteria</taxon>
        <taxon>Bacillati</taxon>
        <taxon>Cyanobacteriota</taxon>
        <taxon>Cyanophyceae</taxon>
        <taxon>Oscillatoriophycideae</taxon>
        <taxon>Chroococcales</taxon>
        <taxon>Aphanothecaceae</taxon>
        <taxon>Crocosphaera</taxon>
        <taxon>Crocosphaera chwakensis</taxon>
    </lineage>
</organism>
<evidence type="ECO:0000256" key="4">
    <source>
        <dbReference type="ARBA" id="ARBA00022692"/>
    </source>
</evidence>
<reference evidence="8 9" key="1">
    <citation type="submission" date="2007-03" db="EMBL/GenBank/DDBJ databases">
        <authorList>
            <person name="Stal L."/>
            <person name="Ferriera S."/>
            <person name="Johnson J."/>
            <person name="Kravitz S."/>
            <person name="Beeson K."/>
            <person name="Sutton G."/>
            <person name="Rogers Y.-H."/>
            <person name="Friedman R."/>
            <person name="Frazier M."/>
            <person name="Venter J.C."/>
        </authorList>
    </citation>
    <scope>NUCLEOTIDE SEQUENCE [LARGE SCALE GENOMIC DNA]</scope>
    <source>
        <strain evidence="8 9">CCY0110</strain>
    </source>
</reference>
<dbReference type="InterPro" id="IPR052923">
    <property type="entry name" value="UPF0718"/>
</dbReference>
<dbReference type="Proteomes" id="UP000003781">
    <property type="component" value="Unassembled WGS sequence"/>
</dbReference>
<proteinExistence type="inferred from homology"/>
<keyword evidence="5 7" id="KW-1133">Transmembrane helix</keyword>
<accession>A3IR98</accession>
<sequence length="328" mass="36094">MSQLNSIYTIFVSNLLISLPFLLLGIVVSSVLLVFIDEHQLVAKLPRTRILAVIIGSSLGFLLPLGQYGNLPIVRRLLLQGVPIPLCISFLVASPTVNPFVINNSWQVLGDHPRLVFLRILGAWLIGIVVGLVFSAYPEKSVIIDESSSVLKSRSSLVHSGTILAASEEFQPFHRAGNLIYEYQGNIRNSGNIWQQLSLFVENIIKEFIELGSILTVGVAISTTCQFFLPQAQLFQWGENPLNQILVMVVFGLLLSLNSLGSAYFLTPVLSSVLYGSALVFLLLNSLFNIASLILLLGIMRSKFASYIFILTAQLILVLGLVLNFYIS</sequence>
<comment type="subcellular location">
    <subcellularLocation>
        <location evidence="1">Cell membrane</location>
        <topology evidence="1">Multi-pass membrane protein</topology>
    </subcellularLocation>
</comment>
<dbReference type="OrthoDB" id="425556at2"/>
<dbReference type="EMBL" id="AAXW01000017">
    <property type="protein sequence ID" value="EAZ91088.1"/>
    <property type="molecule type" value="Genomic_DNA"/>
</dbReference>
<dbReference type="PANTHER" id="PTHR34184:SF4">
    <property type="entry name" value="UPF0718 PROTEIN YCGR"/>
    <property type="match status" value="1"/>
</dbReference>
<evidence type="ECO:0000256" key="1">
    <source>
        <dbReference type="ARBA" id="ARBA00004651"/>
    </source>
</evidence>
<protein>
    <recommendedName>
        <fullName evidence="10">Permease</fullName>
    </recommendedName>
</protein>
<keyword evidence="3" id="KW-1003">Cell membrane</keyword>
<dbReference type="PANTHER" id="PTHR34184">
    <property type="entry name" value="UPF0718 PROTEIN YCGR"/>
    <property type="match status" value="1"/>
</dbReference>
<evidence type="ECO:0000256" key="3">
    <source>
        <dbReference type="ARBA" id="ARBA00022475"/>
    </source>
</evidence>
<keyword evidence="9" id="KW-1185">Reference proteome</keyword>
<evidence type="ECO:0000313" key="9">
    <source>
        <dbReference type="Proteomes" id="UP000003781"/>
    </source>
</evidence>
<dbReference type="GO" id="GO:0005886">
    <property type="term" value="C:plasma membrane"/>
    <property type="evidence" value="ECO:0007669"/>
    <property type="project" value="UniProtKB-SubCell"/>
</dbReference>
<dbReference type="AlphaFoldDB" id="A3IR98"/>
<evidence type="ECO:0000256" key="2">
    <source>
        <dbReference type="ARBA" id="ARBA00006386"/>
    </source>
</evidence>
<feature type="transmembrane region" description="Helical" evidence="7">
    <location>
        <begin position="77"/>
        <end position="96"/>
    </location>
</feature>
<dbReference type="RefSeq" id="WP_008275909.1">
    <property type="nucleotide sequence ID" value="NZ_AAXW01000017.1"/>
</dbReference>
<evidence type="ECO:0000256" key="6">
    <source>
        <dbReference type="ARBA" id="ARBA00023136"/>
    </source>
</evidence>
<keyword evidence="4 7" id="KW-0812">Transmembrane</keyword>
<feature type="transmembrane region" description="Helical" evidence="7">
    <location>
        <begin position="7"/>
        <end position="36"/>
    </location>
</feature>
<dbReference type="InterPro" id="IPR005524">
    <property type="entry name" value="DUF318"/>
</dbReference>
<evidence type="ECO:0000313" key="8">
    <source>
        <dbReference type="EMBL" id="EAZ91088.1"/>
    </source>
</evidence>
<comment type="caution">
    <text evidence="8">The sequence shown here is derived from an EMBL/GenBank/DDBJ whole genome shotgun (WGS) entry which is preliminary data.</text>
</comment>
<evidence type="ECO:0008006" key="10">
    <source>
        <dbReference type="Google" id="ProtNLM"/>
    </source>
</evidence>
<dbReference type="eggNOG" id="COG0701">
    <property type="taxonomic scope" value="Bacteria"/>
</dbReference>
<evidence type="ECO:0000256" key="7">
    <source>
        <dbReference type="SAM" id="Phobius"/>
    </source>
</evidence>
<gene>
    <name evidence="8" type="ORF">CY0110_27790</name>
</gene>
<feature type="transmembrane region" description="Helical" evidence="7">
    <location>
        <begin position="304"/>
        <end position="327"/>
    </location>
</feature>
<evidence type="ECO:0000256" key="5">
    <source>
        <dbReference type="ARBA" id="ARBA00022989"/>
    </source>
</evidence>
<feature type="transmembrane region" description="Helical" evidence="7">
    <location>
        <begin position="273"/>
        <end position="297"/>
    </location>
</feature>
<feature type="transmembrane region" description="Helical" evidence="7">
    <location>
        <begin position="116"/>
        <end position="137"/>
    </location>
</feature>
<comment type="similarity">
    <text evidence="2">Belongs to the UPF0718 family.</text>
</comment>
<dbReference type="Pfam" id="PF03773">
    <property type="entry name" value="ArsP_1"/>
    <property type="match status" value="1"/>
</dbReference>
<keyword evidence="6 7" id="KW-0472">Membrane</keyword>
<feature type="transmembrane region" description="Helical" evidence="7">
    <location>
        <begin position="48"/>
        <end position="65"/>
    </location>
</feature>
<name>A3IR98_9CHRO</name>